<dbReference type="PANTHER" id="PTHR43179:SF7">
    <property type="entry name" value="RHAMNOSYLTRANSFERASE WBBL"/>
    <property type="match status" value="1"/>
</dbReference>
<organism evidence="2 3">
    <name type="scientific">Camelimonas abortus</name>
    <dbReference type="NCBI Taxonomy" id="1017184"/>
    <lineage>
        <taxon>Bacteria</taxon>
        <taxon>Pseudomonadati</taxon>
        <taxon>Pseudomonadota</taxon>
        <taxon>Alphaproteobacteria</taxon>
        <taxon>Hyphomicrobiales</taxon>
        <taxon>Chelatococcaceae</taxon>
        <taxon>Camelimonas</taxon>
    </lineage>
</organism>
<dbReference type="SUPFAM" id="SSF53448">
    <property type="entry name" value="Nucleotide-diphospho-sugar transferases"/>
    <property type="match status" value="1"/>
</dbReference>
<evidence type="ECO:0000313" key="2">
    <source>
        <dbReference type="EMBL" id="MFC3265138.1"/>
    </source>
</evidence>
<dbReference type="Pfam" id="PF00535">
    <property type="entry name" value="Glycos_transf_2"/>
    <property type="match status" value="1"/>
</dbReference>
<dbReference type="Proteomes" id="UP001595536">
    <property type="component" value="Unassembled WGS sequence"/>
</dbReference>
<dbReference type="PANTHER" id="PTHR43179">
    <property type="entry name" value="RHAMNOSYLTRANSFERASE WBBL"/>
    <property type="match status" value="1"/>
</dbReference>
<dbReference type="EC" id="2.4.-.-" evidence="2"/>
<keyword evidence="3" id="KW-1185">Reference proteome</keyword>
<dbReference type="GO" id="GO:0016757">
    <property type="term" value="F:glycosyltransferase activity"/>
    <property type="evidence" value="ECO:0007669"/>
    <property type="project" value="UniProtKB-KW"/>
</dbReference>
<dbReference type="InterPro" id="IPR029044">
    <property type="entry name" value="Nucleotide-diphossugar_trans"/>
</dbReference>
<evidence type="ECO:0000259" key="1">
    <source>
        <dbReference type="Pfam" id="PF00535"/>
    </source>
</evidence>
<dbReference type="EMBL" id="JBHRUV010000013">
    <property type="protein sequence ID" value="MFC3265138.1"/>
    <property type="molecule type" value="Genomic_DNA"/>
</dbReference>
<sequence length="326" mass="35527">MSSPAASPTQLDVVIVNWNAGALLGECLDALAASTIAAALHVIVVDNASRDGSWAACVARRDLRVSLIRNPDNRGFGAACNQGAAAGDAPYLLFLNPDTRVFPDTLEAALAFARRPFGGAPPGAVGVIHVDDRGEAQRTCASQPTAGRLLGRALALDRIAPRLAPPLFMTGWDHLDTRAVAQVMGAFLLMERALFERLGGFDARYFVYYEDMDLCLRVAAAGRPVVHFAGARTWHKTQGTTAQVRDRRLFYFWRSEMTFAARHFGAATAWLLLPAYMFVQTPLRVLQAALRGQPGEWRQPLRALGLLLQALPDLRRRIRAAGAARR</sequence>
<dbReference type="CDD" id="cd04186">
    <property type="entry name" value="GT_2_like_c"/>
    <property type="match status" value="1"/>
</dbReference>
<feature type="domain" description="Glycosyltransferase 2-like" evidence="1">
    <location>
        <begin position="13"/>
        <end position="119"/>
    </location>
</feature>
<feature type="non-terminal residue" evidence="2">
    <location>
        <position position="326"/>
    </location>
</feature>
<evidence type="ECO:0000313" key="3">
    <source>
        <dbReference type="Proteomes" id="UP001595536"/>
    </source>
</evidence>
<dbReference type="RefSeq" id="WP_376868687.1">
    <property type="nucleotide sequence ID" value="NZ_JBHRUV010000013.1"/>
</dbReference>
<keyword evidence="2" id="KW-0328">Glycosyltransferase</keyword>
<comment type="caution">
    <text evidence="2">The sequence shown here is derived from an EMBL/GenBank/DDBJ whole genome shotgun (WGS) entry which is preliminary data.</text>
</comment>
<reference evidence="3" key="1">
    <citation type="journal article" date="2019" name="Int. J. Syst. Evol. Microbiol.">
        <title>The Global Catalogue of Microorganisms (GCM) 10K type strain sequencing project: providing services to taxonomists for standard genome sequencing and annotation.</title>
        <authorList>
            <consortium name="The Broad Institute Genomics Platform"/>
            <consortium name="The Broad Institute Genome Sequencing Center for Infectious Disease"/>
            <person name="Wu L."/>
            <person name="Ma J."/>
        </authorList>
    </citation>
    <scope>NUCLEOTIDE SEQUENCE [LARGE SCALE GENOMIC DNA]</scope>
    <source>
        <strain evidence="3">CCM 7941</strain>
    </source>
</reference>
<dbReference type="InterPro" id="IPR001173">
    <property type="entry name" value="Glyco_trans_2-like"/>
</dbReference>
<name>A0ABV7LBZ9_9HYPH</name>
<protein>
    <submittedName>
        <fullName evidence="2">Glycosyltransferase family 2 protein</fullName>
        <ecNumber evidence="2">2.4.-.-</ecNumber>
    </submittedName>
</protein>
<proteinExistence type="predicted"/>
<accession>A0ABV7LBZ9</accession>
<dbReference type="Gene3D" id="3.90.550.10">
    <property type="entry name" value="Spore Coat Polysaccharide Biosynthesis Protein SpsA, Chain A"/>
    <property type="match status" value="1"/>
</dbReference>
<gene>
    <name evidence="2" type="ORF">ACFOEX_02030</name>
</gene>
<keyword evidence="2" id="KW-0808">Transferase</keyword>